<dbReference type="Pfam" id="PF14279">
    <property type="entry name" value="HNH_5"/>
    <property type="match status" value="1"/>
</dbReference>
<dbReference type="STRING" id="264462.Bd2878"/>
<dbReference type="InterPro" id="IPR003615">
    <property type="entry name" value="HNH_nuc"/>
</dbReference>
<dbReference type="Gene3D" id="1.10.30.50">
    <property type="match status" value="1"/>
</dbReference>
<evidence type="ECO:0000259" key="2">
    <source>
        <dbReference type="SMART" id="SM00507"/>
    </source>
</evidence>
<keyword evidence="4" id="KW-1185">Reference proteome</keyword>
<protein>
    <submittedName>
        <fullName evidence="3">Putative membrane protein</fullName>
    </submittedName>
</protein>
<dbReference type="InterPro" id="IPR052892">
    <property type="entry name" value="NA-targeting_endonuclease"/>
</dbReference>
<dbReference type="SMART" id="SM00507">
    <property type="entry name" value="HNHc"/>
    <property type="match status" value="1"/>
</dbReference>
<dbReference type="HOGENOM" id="CLU_158450_0_0_7"/>
<reference evidence="3 4" key="1">
    <citation type="journal article" date="2004" name="Science">
        <title>A predator unmasked: life cycle of Bdellovibrio bacteriovorus from a genomic perspective.</title>
        <authorList>
            <person name="Rendulic S."/>
            <person name="Jagtap P."/>
            <person name="Rosinus A."/>
            <person name="Eppinger M."/>
            <person name="Baar C."/>
            <person name="Lanz C."/>
            <person name="Keller H."/>
            <person name="Lambert C."/>
            <person name="Evans K.J."/>
            <person name="Goesmann A."/>
            <person name="Meyer F."/>
            <person name="Sockett R.E."/>
            <person name="Schuster S.C."/>
        </authorList>
    </citation>
    <scope>NUCLEOTIDE SEQUENCE [LARGE SCALE GENOMIC DNA]</scope>
    <source>
        <strain evidence="4">ATCC 15356 / DSM 50701 / NCIMB 9529 / HD100</strain>
    </source>
</reference>
<evidence type="ECO:0000313" key="3">
    <source>
        <dbReference type="EMBL" id="CAE80658.1"/>
    </source>
</evidence>
<evidence type="ECO:0000313" key="4">
    <source>
        <dbReference type="Proteomes" id="UP000008080"/>
    </source>
</evidence>
<name>Q6MJA3_BDEBA</name>
<dbReference type="InterPro" id="IPR029471">
    <property type="entry name" value="HNH_5"/>
</dbReference>
<feature type="domain" description="HNH nuclease" evidence="2">
    <location>
        <begin position="55"/>
        <end position="106"/>
    </location>
</feature>
<accession>Q6MJA3</accession>
<proteinExistence type="predicted"/>
<evidence type="ECO:0000256" key="1">
    <source>
        <dbReference type="SAM" id="MobiDB-lite"/>
    </source>
</evidence>
<dbReference type="KEGG" id="bba:Bd2878"/>
<gene>
    <name evidence="3" type="ordered locus">Bd2878</name>
</gene>
<dbReference type="AlphaFoldDB" id="Q6MJA3"/>
<sequence length="140" mass="15855">MLISVERALKLSSGGGLRGPVSYVIKRRMDYFFSAAPPEHQKREKAKARELRQSQWWKQELGKGLCYHCGKRFKPADLTMDHLIPIARGGKSNKNNCVPSCKDCNSKKGYKTRAEMALEELKNSSAPVPSEDQNEQDDQE</sequence>
<organism evidence="3 4">
    <name type="scientific">Bdellovibrio bacteriovorus (strain ATCC 15356 / DSM 50701 / NCIMB 9529 / HD100)</name>
    <dbReference type="NCBI Taxonomy" id="264462"/>
    <lineage>
        <taxon>Bacteria</taxon>
        <taxon>Pseudomonadati</taxon>
        <taxon>Bdellovibrionota</taxon>
        <taxon>Bdellovibrionia</taxon>
        <taxon>Bdellovibrionales</taxon>
        <taxon>Pseudobdellovibrionaceae</taxon>
        <taxon>Bdellovibrio</taxon>
    </lineage>
</organism>
<dbReference type="PANTHER" id="PTHR33877">
    <property type="entry name" value="SLL1193 PROTEIN"/>
    <property type="match status" value="1"/>
</dbReference>
<dbReference type="PANTHER" id="PTHR33877:SF1">
    <property type="entry name" value="TYPE IV METHYL-DIRECTED RESTRICTION ENZYME ECOKMCRA"/>
    <property type="match status" value="1"/>
</dbReference>
<dbReference type="CDD" id="cd00085">
    <property type="entry name" value="HNHc"/>
    <property type="match status" value="1"/>
</dbReference>
<dbReference type="Proteomes" id="UP000008080">
    <property type="component" value="Chromosome"/>
</dbReference>
<dbReference type="eggNOG" id="COG1403">
    <property type="taxonomic scope" value="Bacteria"/>
</dbReference>
<dbReference type="EMBL" id="BX842654">
    <property type="protein sequence ID" value="CAE80658.1"/>
    <property type="molecule type" value="Genomic_DNA"/>
</dbReference>
<feature type="region of interest" description="Disordered" evidence="1">
    <location>
        <begin position="120"/>
        <end position="140"/>
    </location>
</feature>